<name>A0A9E2SB43_9BACT</name>
<organism evidence="2 3">
    <name type="scientific">Pinibacter aurantiacus</name>
    <dbReference type="NCBI Taxonomy" id="2851599"/>
    <lineage>
        <taxon>Bacteria</taxon>
        <taxon>Pseudomonadati</taxon>
        <taxon>Bacteroidota</taxon>
        <taxon>Chitinophagia</taxon>
        <taxon>Chitinophagales</taxon>
        <taxon>Chitinophagaceae</taxon>
        <taxon>Pinibacter</taxon>
    </lineage>
</organism>
<evidence type="ECO:0000256" key="1">
    <source>
        <dbReference type="SAM" id="SignalP"/>
    </source>
</evidence>
<protein>
    <recommendedName>
        <fullName evidence="4">Sensor of ECF-type sigma factor</fullName>
    </recommendedName>
</protein>
<sequence>MKKILLLLTFSFLITILHAQDKQPRPGSKIEAMKIAYITNKINLSTEEAQKFWPIYNKYAAEIREVYLQNRGGDEVALEEKIVEVRKKYRSQFQTVLSDERVNQFFKADKEFNAMAQREIMERRQQKKQQN</sequence>
<proteinExistence type="predicted"/>
<evidence type="ECO:0008006" key="4">
    <source>
        <dbReference type="Google" id="ProtNLM"/>
    </source>
</evidence>
<accession>A0A9E2SB43</accession>
<feature type="chain" id="PRO_5039041535" description="Sensor of ECF-type sigma factor" evidence="1">
    <location>
        <begin position="20"/>
        <end position="131"/>
    </location>
</feature>
<gene>
    <name evidence="2" type="ORF">KTO63_12345</name>
</gene>
<keyword evidence="1" id="KW-0732">Signal</keyword>
<dbReference type="RefSeq" id="WP_217791597.1">
    <property type="nucleotide sequence ID" value="NZ_JAHSPG010000008.1"/>
</dbReference>
<evidence type="ECO:0000313" key="2">
    <source>
        <dbReference type="EMBL" id="MBV4357944.1"/>
    </source>
</evidence>
<reference evidence="2" key="1">
    <citation type="submission" date="2021-06" db="EMBL/GenBank/DDBJ databases">
        <authorList>
            <person name="Huq M.A."/>
        </authorList>
    </citation>
    <scope>NUCLEOTIDE SEQUENCE</scope>
    <source>
        <strain evidence="2">MAH-26</strain>
    </source>
</reference>
<keyword evidence="3" id="KW-1185">Reference proteome</keyword>
<dbReference type="EMBL" id="JAHSPG010000008">
    <property type="protein sequence ID" value="MBV4357944.1"/>
    <property type="molecule type" value="Genomic_DNA"/>
</dbReference>
<feature type="signal peptide" evidence="1">
    <location>
        <begin position="1"/>
        <end position="19"/>
    </location>
</feature>
<dbReference type="Proteomes" id="UP000812270">
    <property type="component" value="Unassembled WGS sequence"/>
</dbReference>
<comment type="caution">
    <text evidence="2">The sequence shown here is derived from an EMBL/GenBank/DDBJ whole genome shotgun (WGS) entry which is preliminary data.</text>
</comment>
<evidence type="ECO:0000313" key="3">
    <source>
        <dbReference type="Proteomes" id="UP000812270"/>
    </source>
</evidence>
<dbReference type="AlphaFoldDB" id="A0A9E2SB43"/>